<dbReference type="EMBL" id="LT629777">
    <property type="protein sequence ID" value="SDT06655.1"/>
    <property type="molecule type" value="Genomic_DNA"/>
</dbReference>
<accession>A0A1H1XBJ9</accession>
<evidence type="ECO:0000313" key="1">
    <source>
        <dbReference type="EMBL" id="SDT06655.1"/>
    </source>
</evidence>
<sequence>MIDPCPTALPANALALPFSSLHLDNGLHLQGVDLSAAFRRSLHE</sequence>
<reference evidence="2" key="1">
    <citation type="submission" date="2016-10" db="EMBL/GenBank/DDBJ databases">
        <authorList>
            <person name="Varghese N."/>
            <person name="Submissions S."/>
        </authorList>
    </citation>
    <scope>NUCLEOTIDE SEQUENCE [LARGE SCALE GENOMIC DNA]</scope>
    <source>
        <strain evidence="2">ATCC 23835</strain>
    </source>
</reference>
<organism evidence="1 2">
    <name type="scientific">Pseudomonas asplenii</name>
    <dbReference type="NCBI Taxonomy" id="53407"/>
    <lineage>
        <taxon>Bacteria</taxon>
        <taxon>Pseudomonadati</taxon>
        <taxon>Pseudomonadota</taxon>
        <taxon>Gammaproteobacteria</taxon>
        <taxon>Pseudomonadales</taxon>
        <taxon>Pseudomonadaceae</taxon>
        <taxon>Pseudomonas</taxon>
    </lineage>
</organism>
<proteinExistence type="predicted"/>
<keyword evidence="2" id="KW-1185">Reference proteome</keyword>
<protein>
    <submittedName>
        <fullName evidence="1">Uncharacterized protein</fullName>
    </submittedName>
</protein>
<evidence type="ECO:0000313" key="2">
    <source>
        <dbReference type="Proteomes" id="UP000199524"/>
    </source>
</evidence>
<dbReference type="AlphaFoldDB" id="A0A1H1XBJ9"/>
<dbReference type="Proteomes" id="UP000199524">
    <property type="component" value="Chromosome I"/>
</dbReference>
<name>A0A1H1XBJ9_9PSED</name>
<gene>
    <name evidence="1" type="ORF">SAMN05216598_3832</name>
</gene>